<comment type="caution">
    <text evidence="2">The sequence shown here is derived from an EMBL/GenBank/DDBJ whole genome shotgun (WGS) entry which is preliminary data.</text>
</comment>
<gene>
    <name evidence="2" type="ORF">PLEPLA_LOCUS23434</name>
</gene>
<organism evidence="2 3">
    <name type="scientific">Pleuronectes platessa</name>
    <name type="common">European plaice</name>
    <dbReference type="NCBI Taxonomy" id="8262"/>
    <lineage>
        <taxon>Eukaryota</taxon>
        <taxon>Metazoa</taxon>
        <taxon>Chordata</taxon>
        <taxon>Craniata</taxon>
        <taxon>Vertebrata</taxon>
        <taxon>Euteleostomi</taxon>
        <taxon>Actinopterygii</taxon>
        <taxon>Neopterygii</taxon>
        <taxon>Teleostei</taxon>
        <taxon>Neoteleostei</taxon>
        <taxon>Acanthomorphata</taxon>
        <taxon>Carangaria</taxon>
        <taxon>Pleuronectiformes</taxon>
        <taxon>Pleuronectoidei</taxon>
        <taxon>Pleuronectidae</taxon>
        <taxon>Pleuronectes</taxon>
    </lineage>
</organism>
<proteinExistence type="predicted"/>
<protein>
    <submittedName>
        <fullName evidence="2">Uncharacterized protein</fullName>
    </submittedName>
</protein>
<evidence type="ECO:0000313" key="2">
    <source>
        <dbReference type="EMBL" id="CAB1435351.1"/>
    </source>
</evidence>
<accession>A0A9N7URS0</accession>
<sequence>MSPNTSPRSIHIRASRFHVFFSSLLLSSLMECQGLTDTPAARLHGNAVAFFTCPLENDSKAYKNTQIGSKALYLSKRGFGPAVYSQSVTLHCPAHTSPLPLCPVPPPFSCCLSLRTQSAVSTGRPIIVLGSTQQEDEWRSGMDRDGKTD</sequence>
<keyword evidence="1" id="KW-0732">Signal</keyword>
<reference evidence="2" key="1">
    <citation type="submission" date="2020-03" db="EMBL/GenBank/DDBJ databases">
        <authorList>
            <person name="Weist P."/>
        </authorList>
    </citation>
    <scope>NUCLEOTIDE SEQUENCE</scope>
</reference>
<dbReference type="Proteomes" id="UP001153269">
    <property type="component" value="Unassembled WGS sequence"/>
</dbReference>
<feature type="signal peptide" evidence="1">
    <location>
        <begin position="1"/>
        <end position="34"/>
    </location>
</feature>
<keyword evidence="3" id="KW-1185">Reference proteome</keyword>
<evidence type="ECO:0000256" key="1">
    <source>
        <dbReference type="SAM" id="SignalP"/>
    </source>
</evidence>
<dbReference type="EMBL" id="CADEAL010001765">
    <property type="protein sequence ID" value="CAB1435351.1"/>
    <property type="molecule type" value="Genomic_DNA"/>
</dbReference>
<dbReference type="AlphaFoldDB" id="A0A9N7URS0"/>
<name>A0A9N7URS0_PLEPL</name>
<feature type="chain" id="PRO_5040155049" evidence="1">
    <location>
        <begin position="35"/>
        <end position="149"/>
    </location>
</feature>
<evidence type="ECO:0000313" key="3">
    <source>
        <dbReference type="Proteomes" id="UP001153269"/>
    </source>
</evidence>